<gene>
    <name evidence="2" type="ORF">V3H18_03935</name>
</gene>
<feature type="chain" id="PRO_5045215400" evidence="1">
    <location>
        <begin position="19"/>
        <end position="146"/>
    </location>
</feature>
<evidence type="ECO:0000256" key="1">
    <source>
        <dbReference type="SAM" id="SignalP"/>
    </source>
</evidence>
<keyword evidence="3" id="KW-1185">Reference proteome</keyword>
<dbReference type="Proteomes" id="UP001350748">
    <property type="component" value="Unassembled WGS sequence"/>
</dbReference>
<comment type="caution">
    <text evidence="2">The sequence shown here is derived from an EMBL/GenBank/DDBJ whole genome shotgun (WGS) entry which is preliminary data.</text>
</comment>
<keyword evidence="1" id="KW-0732">Signal</keyword>
<sequence>MRCVVATITVLFGAIAVAAEPSKSDPQTIFYSDKVLRNALADIGQMPEAELRAFTHYLAECQSNSLDASNMHPCAAAQTTYEIEYRNNRALDDLIIARSTLSALSLDVQGKNVMQLADAAAKYAKIISALEDAAHDRFRSLKASQK</sequence>
<organism evidence="2 3">
    <name type="scientific">Methylocystis borbori</name>
    <dbReference type="NCBI Taxonomy" id="3118750"/>
    <lineage>
        <taxon>Bacteria</taxon>
        <taxon>Pseudomonadati</taxon>
        <taxon>Pseudomonadota</taxon>
        <taxon>Alphaproteobacteria</taxon>
        <taxon>Hyphomicrobiales</taxon>
        <taxon>Methylocystaceae</taxon>
        <taxon>Methylocystis</taxon>
    </lineage>
</organism>
<evidence type="ECO:0000313" key="3">
    <source>
        <dbReference type="Proteomes" id="UP001350748"/>
    </source>
</evidence>
<feature type="signal peptide" evidence="1">
    <location>
        <begin position="1"/>
        <end position="18"/>
    </location>
</feature>
<proteinExistence type="predicted"/>
<dbReference type="EMBL" id="JAZHYN010000007">
    <property type="protein sequence ID" value="MEF3365679.1"/>
    <property type="molecule type" value="Genomic_DNA"/>
</dbReference>
<accession>A0ABU7XET9</accession>
<evidence type="ECO:0000313" key="2">
    <source>
        <dbReference type="EMBL" id="MEF3365679.1"/>
    </source>
</evidence>
<name>A0ABU7XET9_9HYPH</name>
<dbReference type="RefSeq" id="WP_332080603.1">
    <property type="nucleotide sequence ID" value="NZ_JAZHYN010000007.1"/>
</dbReference>
<reference evidence="2 3" key="1">
    <citation type="submission" date="2024-02" db="EMBL/GenBank/DDBJ databases">
        <authorList>
            <person name="Grouzdev D."/>
        </authorList>
    </citation>
    <scope>NUCLEOTIDE SEQUENCE [LARGE SCALE GENOMIC DNA]</scope>
    <source>
        <strain evidence="2 3">9N</strain>
    </source>
</reference>
<protein>
    <submittedName>
        <fullName evidence="2">Uncharacterized protein</fullName>
    </submittedName>
</protein>